<feature type="signal peptide" evidence="1">
    <location>
        <begin position="1"/>
        <end position="22"/>
    </location>
</feature>
<feature type="chain" id="PRO_5039180900" description="Lipoprotein" evidence="1">
    <location>
        <begin position="23"/>
        <end position="248"/>
    </location>
</feature>
<dbReference type="PROSITE" id="PS51257">
    <property type="entry name" value="PROKAR_LIPOPROTEIN"/>
    <property type="match status" value="1"/>
</dbReference>
<dbReference type="OrthoDB" id="9762933at2"/>
<dbReference type="EMBL" id="PNGT01000009">
    <property type="protein sequence ID" value="PMC51892.1"/>
    <property type="molecule type" value="Genomic_DNA"/>
</dbReference>
<protein>
    <recommendedName>
        <fullName evidence="4">Lipoprotein</fullName>
    </recommendedName>
</protein>
<evidence type="ECO:0008006" key="4">
    <source>
        <dbReference type="Google" id="ProtNLM"/>
    </source>
</evidence>
<reference evidence="2 3" key="1">
    <citation type="submission" date="2017-09" db="EMBL/GenBank/DDBJ databases">
        <title>Bacterial strain isolated from the female urinary microbiota.</title>
        <authorList>
            <person name="Thomas-White K."/>
            <person name="Kumar N."/>
            <person name="Forster S."/>
            <person name="Putonti C."/>
            <person name="Lawley T."/>
            <person name="Wolfe A.J."/>
        </authorList>
    </citation>
    <scope>NUCLEOTIDE SEQUENCE [LARGE SCALE GENOMIC DNA]</scope>
    <source>
        <strain evidence="2 3">UMB0186</strain>
    </source>
</reference>
<name>A0A2N6SD63_9BACL</name>
<dbReference type="RefSeq" id="WP_102190188.1">
    <property type="nucleotide sequence ID" value="NZ_PNGT01000009.1"/>
</dbReference>
<dbReference type="AlphaFoldDB" id="A0A2N6SD63"/>
<gene>
    <name evidence="2" type="ORF">CJ218_07780</name>
</gene>
<accession>A0A2N6SD63</accession>
<comment type="caution">
    <text evidence="2">The sequence shown here is derived from an EMBL/GenBank/DDBJ whole genome shotgun (WGS) entry which is preliminary data.</text>
</comment>
<proteinExistence type="predicted"/>
<evidence type="ECO:0000313" key="2">
    <source>
        <dbReference type="EMBL" id="PMC51892.1"/>
    </source>
</evidence>
<organism evidence="2 3">
    <name type="scientific">Gemella sanguinis</name>
    <dbReference type="NCBI Taxonomy" id="84135"/>
    <lineage>
        <taxon>Bacteria</taxon>
        <taxon>Bacillati</taxon>
        <taxon>Bacillota</taxon>
        <taxon>Bacilli</taxon>
        <taxon>Bacillales</taxon>
        <taxon>Gemellaceae</taxon>
        <taxon>Gemella</taxon>
    </lineage>
</organism>
<evidence type="ECO:0000256" key="1">
    <source>
        <dbReference type="SAM" id="SignalP"/>
    </source>
</evidence>
<keyword evidence="1" id="KW-0732">Signal</keyword>
<dbReference type="Proteomes" id="UP000235670">
    <property type="component" value="Unassembled WGS sequence"/>
</dbReference>
<sequence>MRKQMLAVMVGLSVVLSGCSMQSTESMLQDVKKNTKEIKSGKLITSMYSTDKVYKPIGYNISGYEKFDQIEYNLKGTFKDKGKDTNIELYIKDGVKYIKFNDGSRYRWSKNKLKPSGSEPFNFKKNAFNMKDSILNLLDNKDNWDVTKDGDKVTFKLKKNDETKRKVEEEYLKTVNNNGKAVKFSEFDFTIEYVLNAKTKNIEKIAYEIIGGSDEYSKIISKGSLEEINKEVNIVLPEESENAVDMEI</sequence>
<evidence type="ECO:0000313" key="3">
    <source>
        <dbReference type="Proteomes" id="UP000235670"/>
    </source>
</evidence>